<dbReference type="Pfam" id="PF16747">
    <property type="entry name" value="Adhesin_E"/>
    <property type="match status" value="1"/>
</dbReference>
<proteinExistence type="predicted"/>
<accession>N9PKR7</accession>
<dbReference type="InterPro" id="IPR031939">
    <property type="entry name" value="Adhesin_E-like"/>
</dbReference>
<evidence type="ECO:0000313" key="2">
    <source>
        <dbReference type="EMBL" id="ENX34139.1"/>
    </source>
</evidence>
<reference evidence="2 3" key="1">
    <citation type="submission" date="2013-02" db="EMBL/GenBank/DDBJ databases">
        <title>The Genome Sequence of Acinetobacter sp. NIPH 1859.</title>
        <authorList>
            <consortium name="The Broad Institute Genome Sequencing Platform"/>
            <consortium name="The Broad Institute Genome Sequencing Center for Infectious Disease"/>
            <person name="Cerqueira G."/>
            <person name="Feldgarden M."/>
            <person name="Courvalin P."/>
            <person name="Perichon B."/>
            <person name="Grillot-Courvalin C."/>
            <person name="Clermont D."/>
            <person name="Rocha E."/>
            <person name="Yoon E.-J."/>
            <person name="Nemec A."/>
            <person name="Walker B."/>
            <person name="Young S.K."/>
            <person name="Zeng Q."/>
            <person name="Gargeya S."/>
            <person name="Fitzgerald M."/>
            <person name="Haas B."/>
            <person name="Abouelleil A."/>
            <person name="Alvarado L."/>
            <person name="Arachchi H.M."/>
            <person name="Berlin A.M."/>
            <person name="Chapman S.B."/>
            <person name="Dewar J."/>
            <person name="Goldberg J."/>
            <person name="Griggs A."/>
            <person name="Gujja S."/>
            <person name="Hansen M."/>
            <person name="Howarth C."/>
            <person name="Imamovic A."/>
            <person name="Larimer J."/>
            <person name="McCowan C."/>
            <person name="Murphy C."/>
            <person name="Neiman D."/>
            <person name="Pearson M."/>
            <person name="Priest M."/>
            <person name="Roberts A."/>
            <person name="Saif S."/>
            <person name="Shea T."/>
            <person name="Sisk P."/>
            <person name="Sykes S."/>
            <person name="Wortman J."/>
            <person name="Nusbaum C."/>
            <person name="Birren B."/>
        </authorList>
    </citation>
    <scope>NUCLEOTIDE SEQUENCE [LARGE SCALE GENOMIC DNA]</scope>
    <source>
        <strain evidence="2 3">NIPH 1859</strain>
    </source>
</reference>
<dbReference type="PATRIC" id="fig|1217695.3.peg.2734"/>
<comment type="caution">
    <text evidence="2">The sequence shown here is derived from an EMBL/GenBank/DDBJ whole genome shotgun (WGS) entry which is preliminary data.</text>
</comment>
<feature type="domain" description="Surface-adhesin protein E-like" evidence="1">
    <location>
        <begin position="21"/>
        <end position="124"/>
    </location>
</feature>
<dbReference type="EMBL" id="APRZ01000017">
    <property type="protein sequence ID" value="ENX34139.1"/>
    <property type="molecule type" value="Genomic_DNA"/>
</dbReference>
<evidence type="ECO:0000259" key="1">
    <source>
        <dbReference type="Pfam" id="PF16747"/>
    </source>
</evidence>
<dbReference type="AlphaFoldDB" id="N9PKR7"/>
<keyword evidence="3" id="KW-1185">Reference proteome</keyword>
<dbReference type="Proteomes" id="UP000013009">
    <property type="component" value="Unassembled WGS sequence"/>
</dbReference>
<dbReference type="HOGENOM" id="CLU_1358023_0_0_6"/>
<gene>
    <name evidence="2" type="ORF">F889_02803</name>
</gene>
<dbReference type="RefSeq" id="WP_005275279.1">
    <property type="nucleotide sequence ID" value="NZ_KB850195.1"/>
</dbReference>
<sequence length="201" mass="23383">MKQFFLILGGLVSFSTSATDWVQISAGMDRSRMFVDFDYYKYNSKNKTTDLWYKIDLNDDDRYYIAVKSLTRYDCNNKTSAELMKVVYSPDGKVVKVLKESELGKTDYIIPGTYSDIVWGIACDTFGKGLDFKYSDNIEFYATINSKRAKYAYARQKMTKDPNEDIDPSLNDDNFETYSEFRKAEMKILGKMRDEFLKGKM</sequence>
<protein>
    <recommendedName>
        <fullName evidence="1">Surface-adhesin protein E-like domain-containing protein</fullName>
    </recommendedName>
</protein>
<name>N9PKR7_9GAMM</name>
<organism evidence="2 3">
    <name type="scientific">Acinetobacter colistiniresistens</name>
    <dbReference type="NCBI Taxonomy" id="280145"/>
    <lineage>
        <taxon>Bacteria</taxon>
        <taxon>Pseudomonadati</taxon>
        <taxon>Pseudomonadota</taxon>
        <taxon>Gammaproteobacteria</taxon>
        <taxon>Moraxellales</taxon>
        <taxon>Moraxellaceae</taxon>
        <taxon>Acinetobacter</taxon>
    </lineage>
</organism>
<evidence type="ECO:0000313" key="3">
    <source>
        <dbReference type="Proteomes" id="UP000013009"/>
    </source>
</evidence>